<feature type="signal peptide" evidence="8">
    <location>
        <begin position="1"/>
        <end position="19"/>
    </location>
</feature>
<comment type="similarity">
    <text evidence="2">Belongs to the outer membrane factor (OMF) (TC 1.B.17) family.</text>
</comment>
<evidence type="ECO:0000313" key="10">
    <source>
        <dbReference type="Proteomes" id="UP000293952"/>
    </source>
</evidence>
<comment type="caution">
    <text evidence="9">The sequence shown here is derived from an EMBL/GenBank/DDBJ whole genome shotgun (WGS) entry which is preliminary data.</text>
</comment>
<dbReference type="GO" id="GO:0009279">
    <property type="term" value="C:cell outer membrane"/>
    <property type="evidence" value="ECO:0007669"/>
    <property type="project" value="UniProtKB-SubCell"/>
</dbReference>
<keyword evidence="5" id="KW-0812">Transmembrane</keyword>
<dbReference type="Gene3D" id="1.20.1600.10">
    <property type="entry name" value="Outer membrane efflux proteins (OEP)"/>
    <property type="match status" value="1"/>
</dbReference>
<keyword evidence="7" id="KW-0998">Cell outer membrane</keyword>
<dbReference type="PANTHER" id="PTHR30026">
    <property type="entry name" value="OUTER MEMBRANE PROTEIN TOLC"/>
    <property type="match status" value="1"/>
</dbReference>
<dbReference type="EMBL" id="SETE01000002">
    <property type="protein sequence ID" value="RYM35117.1"/>
    <property type="molecule type" value="Genomic_DNA"/>
</dbReference>
<evidence type="ECO:0000256" key="8">
    <source>
        <dbReference type="SAM" id="SignalP"/>
    </source>
</evidence>
<dbReference type="Pfam" id="PF02321">
    <property type="entry name" value="OEP"/>
    <property type="match status" value="1"/>
</dbReference>
<accession>A0A4Q4KQF4</accession>
<dbReference type="GO" id="GO:1990281">
    <property type="term" value="C:efflux pump complex"/>
    <property type="evidence" value="ECO:0007669"/>
    <property type="project" value="TreeGrafter"/>
</dbReference>
<sequence>MKKLILLIVLASLSFQWSAAQDSSRVLGLSDFLNIVRAFHPLGKQANLRIEYGEQNLKANRGAFDPYVYGDLYQKYFDDKQYYDLLNAGMKIPTWFGIEIDAGYEQSDGNFVNPQRGTPANGLVYAGISIPIGQDLFIDQRRADLRKAQVYQEITKAEQQILLNDLFKDAISAYWEWVGAARKYTIYQEGKALALTRYRAITRAAMIGESPAIDTLEAYIEYQNRTISLQDAVLDYRNANAQLEVFLWNQDGIPLELSVNVSPPQTDDFDSSLDVNLMRKHLDSLLSNHPKMAKNELYLDQLNIQRKLDLERLKPKFDLKYNAINEPLNGDIVQGYSMNNYNWGVSFKMPIFLRKERGQLQKTNIHIMEQQYANDQMVRTIGLNVNAALNIWETTQEQLSGYSTIVKSTNRLLQAEQQKFEAGESSLFLVNSREWSYINTQVKFVDLLMKSQKAFMNIEYQLGRLE</sequence>
<organism evidence="9 10">
    <name type="scientific">Brumimicrobium glaciale</name>
    <dbReference type="NCBI Taxonomy" id="200475"/>
    <lineage>
        <taxon>Bacteria</taxon>
        <taxon>Pseudomonadati</taxon>
        <taxon>Bacteroidota</taxon>
        <taxon>Flavobacteriia</taxon>
        <taxon>Flavobacteriales</taxon>
        <taxon>Crocinitomicaceae</taxon>
        <taxon>Brumimicrobium</taxon>
    </lineage>
</organism>
<dbReference type="OrthoDB" id="581172at2"/>
<dbReference type="Proteomes" id="UP000293952">
    <property type="component" value="Unassembled WGS sequence"/>
</dbReference>
<evidence type="ECO:0000256" key="3">
    <source>
        <dbReference type="ARBA" id="ARBA00022448"/>
    </source>
</evidence>
<dbReference type="RefSeq" id="WP_130093125.1">
    <property type="nucleotide sequence ID" value="NZ_SETE01000002.1"/>
</dbReference>
<keyword evidence="10" id="KW-1185">Reference proteome</keyword>
<keyword evidence="8" id="KW-0732">Signal</keyword>
<comment type="subcellular location">
    <subcellularLocation>
        <location evidence="1">Cell outer membrane</location>
    </subcellularLocation>
</comment>
<keyword evidence="6" id="KW-0472">Membrane</keyword>
<keyword evidence="4" id="KW-1134">Transmembrane beta strand</keyword>
<dbReference type="GO" id="GO:0015288">
    <property type="term" value="F:porin activity"/>
    <property type="evidence" value="ECO:0007669"/>
    <property type="project" value="TreeGrafter"/>
</dbReference>
<evidence type="ECO:0000256" key="7">
    <source>
        <dbReference type="ARBA" id="ARBA00023237"/>
    </source>
</evidence>
<evidence type="ECO:0000256" key="4">
    <source>
        <dbReference type="ARBA" id="ARBA00022452"/>
    </source>
</evidence>
<proteinExistence type="inferred from homology"/>
<dbReference type="AlphaFoldDB" id="A0A4Q4KQF4"/>
<evidence type="ECO:0000256" key="5">
    <source>
        <dbReference type="ARBA" id="ARBA00022692"/>
    </source>
</evidence>
<feature type="chain" id="PRO_5020289968" evidence="8">
    <location>
        <begin position="20"/>
        <end position="466"/>
    </location>
</feature>
<dbReference type="PANTHER" id="PTHR30026:SF20">
    <property type="entry name" value="OUTER MEMBRANE PROTEIN TOLC"/>
    <property type="match status" value="1"/>
</dbReference>
<evidence type="ECO:0000256" key="6">
    <source>
        <dbReference type="ARBA" id="ARBA00023136"/>
    </source>
</evidence>
<protein>
    <submittedName>
        <fullName evidence="9">TolC family protein</fullName>
    </submittedName>
</protein>
<evidence type="ECO:0000313" key="9">
    <source>
        <dbReference type="EMBL" id="RYM35117.1"/>
    </source>
</evidence>
<name>A0A4Q4KQF4_9FLAO</name>
<gene>
    <name evidence="9" type="ORF">ERX46_06995</name>
</gene>
<dbReference type="InterPro" id="IPR003423">
    <property type="entry name" value="OMP_efflux"/>
</dbReference>
<reference evidence="9 10" key="1">
    <citation type="submission" date="2019-02" db="EMBL/GenBank/DDBJ databases">
        <title>Genome sequence of the sea-ice species Brumimicrobium glaciale.</title>
        <authorList>
            <person name="Bowman J.P."/>
        </authorList>
    </citation>
    <scope>NUCLEOTIDE SEQUENCE [LARGE SCALE GENOMIC DNA]</scope>
    <source>
        <strain evidence="9 10">IC156</strain>
    </source>
</reference>
<evidence type="ECO:0000256" key="1">
    <source>
        <dbReference type="ARBA" id="ARBA00004442"/>
    </source>
</evidence>
<dbReference type="InterPro" id="IPR051906">
    <property type="entry name" value="TolC-like"/>
</dbReference>
<evidence type="ECO:0000256" key="2">
    <source>
        <dbReference type="ARBA" id="ARBA00007613"/>
    </source>
</evidence>
<keyword evidence="3" id="KW-0813">Transport</keyword>
<dbReference type="SUPFAM" id="SSF56954">
    <property type="entry name" value="Outer membrane efflux proteins (OEP)"/>
    <property type="match status" value="1"/>
</dbReference>
<dbReference type="GO" id="GO:0015562">
    <property type="term" value="F:efflux transmembrane transporter activity"/>
    <property type="evidence" value="ECO:0007669"/>
    <property type="project" value="InterPro"/>
</dbReference>